<evidence type="ECO:0000313" key="6">
    <source>
        <dbReference type="Proteomes" id="UP000235392"/>
    </source>
</evidence>
<proteinExistence type="predicted"/>
<keyword evidence="5" id="KW-1185">Reference proteome</keyword>
<dbReference type="SUPFAM" id="SSF47226">
    <property type="entry name" value="Histidine-containing phosphotransfer domain, HPT domain"/>
    <property type="match status" value="1"/>
</dbReference>
<evidence type="ECO:0000313" key="5">
    <source>
        <dbReference type="Proteomes" id="UP000235388"/>
    </source>
</evidence>
<evidence type="ECO:0000313" key="3">
    <source>
        <dbReference type="EMBL" id="PLW36608.1"/>
    </source>
</evidence>
<dbReference type="EMBL" id="PGCJ01001007">
    <property type="protein sequence ID" value="PLW11746.1"/>
    <property type="molecule type" value="Genomic_DNA"/>
</dbReference>
<organism evidence="2 6">
    <name type="scientific">Puccinia coronata f. sp. avenae</name>
    <dbReference type="NCBI Taxonomy" id="200324"/>
    <lineage>
        <taxon>Eukaryota</taxon>
        <taxon>Fungi</taxon>
        <taxon>Dikarya</taxon>
        <taxon>Basidiomycota</taxon>
        <taxon>Pucciniomycotina</taxon>
        <taxon>Pucciniomycetes</taxon>
        <taxon>Pucciniales</taxon>
        <taxon>Pucciniaceae</taxon>
        <taxon>Puccinia</taxon>
    </lineage>
</organism>
<reference evidence="5 6" key="1">
    <citation type="submission" date="2017-11" db="EMBL/GenBank/DDBJ databases">
        <title>De novo assembly and phasing of dikaryotic genomes from two isolates of Puccinia coronata f. sp. avenae, the causal agent of oat crown rust.</title>
        <authorList>
            <person name="Miller M.E."/>
            <person name="Zhang Y."/>
            <person name="Omidvar V."/>
            <person name="Sperschneider J."/>
            <person name="Schwessinger B."/>
            <person name="Raley C."/>
            <person name="Palmer J.M."/>
            <person name="Garnica D."/>
            <person name="Upadhyaya N."/>
            <person name="Rathjen J."/>
            <person name="Taylor J.M."/>
            <person name="Park R.F."/>
            <person name="Dodds P.N."/>
            <person name="Hirsch C.D."/>
            <person name="Kianian S.F."/>
            <person name="Figueroa M."/>
        </authorList>
    </citation>
    <scope>NUCLEOTIDE SEQUENCE [LARGE SCALE GENOMIC DNA]</scope>
    <source>
        <strain evidence="1">12NC29</strain>
        <strain evidence="2">12SD80</strain>
    </source>
</reference>
<dbReference type="EMBL" id="PGCI01000854">
    <property type="protein sequence ID" value="PLW13384.1"/>
    <property type="molecule type" value="Genomic_DNA"/>
</dbReference>
<evidence type="ECO:0000313" key="1">
    <source>
        <dbReference type="EMBL" id="PLW11746.1"/>
    </source>
</evidence>
<dbReference type="AlphaFoldDB" id="A0A2N5SJJ7"/>
<sequence>MYRQFEVINTLIVSNIAGKGEEYLQDKIDGYFVSSIRTIRVMKGMFERNEYERLAAEATKLGVLAAGLGVNRVLALCATIGVQCTANSIQDHERQEIECNIQILERQNYEGHGALLQLLDHLTLN</sequence>
<dbReference type="GO" id="GO:0000160">
    <property type="term" value="P:phosphorelay signal transduction system"/>
    <property type="evidence" value="ECO:0007669"/>
    <property type="project" value="InterPro"/>
</dbReference>
<protein>
    <submittedName>
        <fullName evidence="2">Uncharacterized protein</fullName>
    </submittedName>
</protein>
<comment type="caution">
    <text evidence="2">The sequence shown here is derived from an EMBL/GenBank/DDBJ whole genome shotgun (WGS) entry which is preliminary data.</text>
</comment>
<dbReference type="Proteomes" id="UP000235392">
    <property type="component" value="Unassembled WGS sequence"/>
</dbReference>
<dbReference type="EMBL" id="PGCJ01000140">
    <property type="protein sequence ID" value="PLW44117.1"/>
    <property type="molecule type" value="Genomic_DNA"/>
</dbReference>
<dbReference type="OrthoDB" id="2514833at2759"/>
<evidence type="ECO:0000313" key="2">
    <source>
        <dbReference type="EMBL" id="PLW13384.1"/>
    </source>
</evidence>
<dbReference type="InterPro" id="IPR036641">
    <property type="entry name" value="HPT_dom_sf"/>
</dbReference>
<evidence type="ECO:0000313" key="4">
    <source>
        <dbReference type="EMBL" id="PLW44117.1"/>
    </source>
</evidence>
<dbReference type="Proteomes" id="UP000235388">
    <property type="component" value="Unassembled WGS sequence"/>
</dbReference>
<accession>A0A2N5SJJ7</accession>
<gene>
    <name evidence="4" type="ORF">PCANC_13804</name>
    <name evidence="1" type="ORF">PCANC_21177</name>
    <name evidence="3" type="ORF">PCASD_11363</name>
    <name evidence="2" type="ORF">PCASD_19188</name>
</gene>
<name>A0A2N5SJJ7_9BASI</name>
<dbReference type="Gene3D" id="1.20.120.160">
    <property type="entry name" value="HPT domain"/>
    <property type="match status" value="1"/>
</dbReference>
<dbReference type="EMBL" id="PGCI01000157">
    <property type="protein sequence ID" value="PLW36608.1"/>
    <property type="molecule type" value="Genomic_DNA"/>
</dbReference>